<comment type="function">
    <text evidence="8">Plays an important role in the de novo pathway of purine nucleotide biosynthesis. Catalyzes the first committed step in the biosynthesis of AMP from IMP.</text>
</comment>
<comment type="similarity">
    <text evidence="8">Belongs to the adenylosuccinate synthetase family.</text>
</comment>
<evidence type="ECO:0000256" key="1">
    <source>
        <dbReference type="ARBA" id="ARBA00011738"/>
    </source>
</evidence>
<dbReference type="Pfam" id="PF00709">
    <property type="entry name" value="Adenylsucc_synt"/>
    <property type="match status" value="1"/>
</dbReference>
<organism evidence="9 10">
    <name type="scientific">Faecalispora sporosphaeroides</name>
    <dbReference type="NCBI Taxonomy" id="1549"/>
    <lineage>
        <taxon>Bacteria</taxon>
        <taxon>Bacillati</taxon>
        <taxon>Bacillota</taxon>
        <taxon>Clostridia</taxon>
        <taxon>Eubacteriales</taxon>
        <taxon>Oscillospiraceae</taxon>
        <taxon>Faecalispora</taxon>
    </lineage>
</organism>
<feature type="binding site" description="in other chain" evidence="8">
    <location>
        <position position="127"/>
    </location>
    <ligand>
        <name>IMP</name>
        <dbReference type="ChEBI" id="CHEBI:58053"/>
        <note>ligand shared between dimeric partners</note>
    </ligand>
</feature>
<evidence type="ECO:0000256" key="4">
    <source>
        <dbReference type="ARBA" id="ARBA00022741"/>
    </source>
</evidence>
<feature type="binding site" evidence="8">
    <location>
        <begin position="301"/>
        <end position="307"/>
    </location>
    <ligand>
        <name>substrate</name>
    </ligand>
</feature>
<feature type="binding site" evidence="8">
    <location>
        <begin position="414"/>
        <end position="416"/>
    </location>
    <ligand>
        <name>GTP</name>
        <dbReference type="ChEBI" id="CHEBI:37565"/>
    </ligand>
</feature>
<keyword evidence="4 8" id="KW-0547">Nucleotide-binding</keyword>
<dbReference type="GO" id="GO:0044208">
    <property type="term" value="P:'de novo' AMP biosynthetic process"/>
    <property type="evidence" value="ECO:0007669"/>
    <property type="project" value="UniProtKB-UniRule"/>
</dbReference>
<dbReference type="NCBIfam" id="NF002223">
    <property type="entry name" value="PRK01117.1"/>
    <property type="match status" value="1"/>
</dbReference>
<dbReference type="EMBL" id="SVNY01000001">
    <property type="protein sequence ID" value="MBE6832333.1"/>
    <property type="molecule type" value="Genomic_DNA"/>
</dbReference>
<comment type="subcellular location">
    <subcellularLocation>
        <location evidence="8">Cytoplasm</location>
    </subcellularLocation>
</comment>
<dbReference type="Gene3D" id="3.90.170.10">
    <property type="entry name" value="Adenylosuccinate Synthetase, subunit A, domain 3"/>
    <property type="match status" value="1"/>
</dbReference>
<feature type="binding site" evidence="8">
    <location>
        <begin position="333"/>
        <end position="335"/>
    </location>
    <ligand>
        <name>GTP</name>
        <dbReference type="ChEBI" id="CHEBI:37565"/>
    </ligand>
</feature>
<dbReference type="PANTHER" id="PTHR11846">
    <property type="entry name" value="ADENYLOSUCCINATE SYNTHETASE"/>
    <property type="match status" value="1"/>
</dbReference>
<comment type="caution">
    <text evidence="9">The sequence shown here is derived from an EMBL/GenBank/DDBJ whole genome shotgun (WGS) entry which is preliminary data.</text>
</comment>
<dbReference type="Gene3D" id="3.40.440.10">
    <property type="entry name" value="Adenylosuccinate Synthetase, subunit A, domain 1"/>
    <property type="match status" value="1"/>
</dbReference>
<dbReference type="SUPFAM" id="SSF52540">
    <property type="entry name" value="P-loop containing nucleoside triphosphate hydrolases"/>
    <property type="match status" value="1"/>
</dbReference>
<dbReference type="GO" id="GO:0005525">
    <property type="term" value="F:GTP binding"/>
    <property type="evidence" value="ECO:0007669"/>
    <property type="project" value="UniProtKB-UniRule"/>
</dbReference>
<keyword evidence="3 8" id="KW-0479">Metal-binding</keyword>
<dbReference type="Proteomes" id="UP000754750">
    <property type="component" value="Unassembled WGS sequence"/>
</dbReference>
<feature type="active site" description="Proton acceptor" evidence="8">
    <location>
        <position position="12"/>
    </location>
</feature>
<dbReference type="InterPro" id="IPR042109">
    <property type="entry name" value="Adenylosuccinate_synth_dom1"/>
</dbReference>
<dbReference type="AlphaFoldDB" id="A0A928Q1X6"/>
<evidence type="ECO:0000256" key="6">
    <source>
        <dbReference type="ARBA" id="ARBA00022842"/>
    </source>
</evidence>
<feature type="binding site" description="in other chain" evidence="8">
    <location>
        <begin position="37"/>
        <end position="40"/>
    </location>
    <ligand>
        <name>IMP</name>
        <dbReference type="ChEBI" id="CHEBI:58053"/>
        <note>ligand shared between dimeric partners</note>
    </ligand>
</feature>
<feature type="binding site" evidence="8">
    <location>
        <position position="39"/>
    </location>
    <ligand>
        <name>Mg(2+)</name>
        <dbReference type="ChEBI" id="CHEBI:18420"/>
    </ligand>
</feature>
<evidence type="ECO:0000256" key="3">
    <source>
        <dbReference type="ARBA" id="ARBA00022723"/>
    </source>
</evidence>
<dbReference type="CDD" id="cd03108">
    <property type="entry name" value="AdSS"/>
    <property type="match status" value="1"/>
</dbReference>
<dbReference type="GO" id="GO:0000287">
    <property type="term" value="F:magnesium ion binding"/>
    <property type="evidence" value="ECO:0007669"/>
    <property type="project" value="UniProtKB-UniRule"/>
</dbReference>
<dbReference type="EC" id="6.3.4.4" evidence="8"/>
<sequence>MVKAIVGANWGDEGKGKITDVMAAQSDIVIRYQGGSNAGHTIINEYGKFALHQLPSGVFYNHTTNIIGNGVALSVENLIKEMDSLRQRGVPEPKLMVSDRVQIVMPYHVEMDAMEEARLSSKSFGSTKSGIAPFYSDKYAKIGFQVSELYDDEAQLKEKIQRVLDVKNSLYQHLYHKEPLTVDAVYEKLMEYRQMIEPYVADTFTFLHRAVKEGKTILLEGQLGALKDPDFGIYPMVTSSSTLAGYGAVGAGVPPYEIKEIIAVVKAYSSAVGAGEFVSEIFGEEADELRRRGGDGGEYGATTGRPRRMGWLDLVASRYGCAVQGATSVALTVIDVLGYLKEIPVCVAYELDGKQIDYFPPASQLRRCKPVLKTMPGWCCDLRGITRYEDLPENARRYIEFAEEQIGVPVKIVSNGPSRSDIIYR</sequence>
<keyword evidence="7 8" id="KW-0342">GTP-binding</keyword>
<accession>A0A928Q1X6</accession>
<gene>
    <name evidence="8" type="primary">purA</name>
    <name evidence="9" type="ORF">E7512_01905</name>
</gene>
<evidence type="ECO:0000256" key="2">
    <source>
        <dbReference type="ARBA" id="ARBA00022598"/>
    </source>
</evidence>
<dbReference type="InterPro" id="IPR001114">
    <property type="entry name" value="Adenylosuccinate_synthetase"/>
</dbReference>
<dbReference type="RefSeq" id="WP_020073903.1">
    <property type="nucleotide sequence ID" value="NZ_JBKWRC010000001.1"/>
</dbReference>
<keyword evidence="6 8" id="KW-0460">Magnesium</keyword>
<evidence type="ECO:0000256" key="5">
    <source>
        <dbReference type="ARBA" id="ARBA00022755"/>
    </source>
</evidence>
<evidence type="ECO:0000313" key="9">
    <source>
        <dbReference type="EMBL" id="MBE6832333.1"/>
    </source>
</evidence>
<dbReference type="InterPro" id="IPR042110">
    <property type="entry name" value="Adenylosuccinate_synth_dom2"/>
</dbReference>
<evidence type="ECO:0000256" key="8">
    <source>
        <dbReference type="HAMAP-Rule" id="MF_00011"/>
    </source>
</evidence>
<dbReference type="InterPro" id="IPR027417">
    <property type="entry name" value="P-loop_NTPase"/>
</dbReference>
<dbReference type="PANTHER" id="PTHR11846:SF0">
    <property type="entry name" value="ADENYLOSUCCINATE SYNTHETASE"/>
    <property type="match status" value="1"/>
</dbReference>
<comment type="caution">
    <text evidence="8">Lacks conserved residue(s) required for the propagation of feature annotation.</text>
</comment>
<evidence type="ECO:0000256" key="7">
    <source>
        <dbReference type="ARBA" id="ARBA00023134"/>
    </source>
</evidence>
<feature type="binding site" evidence="8">
    <location>
        <begin position="39"/>
        <end position="41"/>
    </location>
    <ligand>
        <name>GTP</name>
        <dbReference type="ChEBI" id="CHEBI:37565"/>
    </ligand>
</feature>
<feature type="binding site" evidence="8">
    <location>
        <position position="307"/>
    </location>
    <ligand>
        <name>GTP</name>
        <dbReference type="ChEBI" id="CHEBI:37565"/>
    </ligand>
</feature>
<dbReference type="NCBIfam" id="TIGR00184">
    <property type="entry name" value="purA"/>
    <property type="match status" value="1"/>
</dbReference>
<proteinExistence type="inferred from homology"/>
<feature type="binding site" description="in other chain" evidence="8">
    <location>
        <position position="305"/>
    </location>
    <ligand>
        <name>IMP</name>
        <dbReference type="ChEBI" id="CHEBI:58053"/>
        <note>ligand shared between dimeric partners</note>
    </ligand>
</feature>
<dbReference type="FunFam" id="3.90.170.10:FF:000001">
    <property type="entry name" value="Adenylosuccinate synthetase"/>
    <property type="match status" value="1"/>
</dbReference>
<feature type="binding site" evidence="8">
    <location>
        <position position="12"/>
    </location>
    <ligand>
        <name>Mg(2+)</name>
        <dbReference type="ChEBI" id="CHEBI:18420"/>
    </ligand>
</feature>
<feature type="binding site" evidence="8">
    <location>
        <position position="141"/>
    </location>
    <ligand>
        <name>IMP</name>
        <dbReference type="ChEBI" id="CHEBI:58053"/>
        <note>ligand shared between dimeric partners</note>
    </ligand>
</feature>
<keyword evidence="2 8" id="KW-0436">Ligase</keyword>
<feature type="binding site" description="in other chain" evidence="8">
    <location>
        <position position="238"/>
    </location>
    <ligand>
        <name>IMP</name>
        <dbReference type="ChEBI" id="CHEBI:58053"/>
        <note>ligand shared between dimeric partners</note>
    </ligand>
</feature>
<feature type="active site" description="Proton donor" evidence="8">
    <location>
        <position position="40"/>
    </location>
</feature>
<comment type="subunit">
    <text evidence="1 8">Homodimer.</text>
</comment>
<feature type="binding site" evidence="8">
    <location>
        <begin position="11"/>
        <end position="17"/>
    </location>
    <ligand>
        <name>GTP</name>
        <dbReference type="ChEBI" id="CHEBI:37565"/>
    </ligand>
</feature>
<name>A0A928Q1X6_9FIRM</name>
<dbReference type="GO" id="GO:0005737">
    <property type="term" value="C:cytoplasm"/>
    <property type="evidence" value="ECO:0007669"/>
    <property type="project" value="UniProtKB-SubCell"/>
</dbReference>
<dbReference type="FunFam" id="1.10.300.10:FF:000001">
    <property type="entry name" value="Adenylosuccinate synthetase"/>
    <property type="match status" value="1"/>
</dbReference>
<keyword evidence="8" id="KW-0963">Cytoplasm</keyword>
<keyword evidence="5 8" id="KW-0658">Purine biosynthesis</keyword>
<dbReference type="HAMAP" id="MF_00011">
    <property type="entry name" value="Adenylosucc_synth"/>
    <property type="match status" value="1"/>
</dbReference>
<protein>
    <recommendedName>
        <fullName evidence="8">Adenylosuccinate synthetase</fullName>
        <shortName evidence="8">AMPSase</shortName>
        <shortName evidence="8">AdSS</shortName>
        <ecNumber evidence="8">6.3.4.4</ecNumber>
    </recommendedName>
    <alternativeName>
        <fullName evidence="8">IMP--aspartate ligase</fullName>
    </alternativeName>
</protein>
<dbReference type="GO" id="GO:0004019">
    <property type="term" value="F:adenylosuccinate synthase activity"/>
    <property type="evidence" value="ECO:0007669"/>
    <property type="project" value="UniProtKB-UniRule"/>
</dbReference>
<dbReference type="GO" id="GO:0046040">
    <property type="term" value="P:IMP metabolic process"/>
    <property type="evidence" value="ECO:0007669"/>
    <property type="project" value="TreeGrafter"/>
</dbReference>
<comment type="catalytic activity">
    <reaction evidence="8">
        <text>IMP + L-aspartate + GTP = N(6)-(1,2-dicarboxyethyl)-AMP + GDP + phosphate + 2 H(+)</text>
        <dbReference type="Rhea" id="RHEA:15753"/>
        <dbReference type="ChEBI" id="CHEBI:15378"/>
        <dbReference type="ChEBI" id="CHEBI:29991"/>
        <dbReference type="ChEBI" id="CHEBI:37565"/>
        <dbReference type="ChEBI" id="CHEBI:43474"/>
        <dbReference type="ChEBI" id="CHEBI:57567"/>
        <dbReference type="ChEBI" id="CHEBI:58053"/>
        <dbReference type="ChEBI" id="CHEBI:58189"/>
        <dbReference type="EC" id="6.3.4.4"/>
    </reaction>
</comment>
<dbReference type="InterPro" id="IPR042111">
    <property type="entry name" value="Adenylosuccinate_synth_dom3"/>
</dbReference>
<dbReference type="Gene3D" id="1.10.300.10">
    <property type="entry name" value="Adenylosuccinate Synthetase, subunit A, domain 2"/>
    <property type="match status" value="1"/>
</dbReference>
<evidence type="ECO:0000313" key="10">
    <source>
        <dbReference type="Proteomes" id="UP000754750"/>
    </source>
</evidence>
<dbReference type="SMART" id="SM00788">
    <property type="entry name" value="Adenylsucc_synt"/>
    <property type="match status" value="1"/>
</dbReference>
<comment type="pathway">
    <text evidence="8">Purine metabolism; AMP biosynthesis via de novo pathway; AMP from IMP: step 1/2.</text>
</comment>
<reference evidence="9" key="1">
    <citation type="submission" date="2019-04" db="EMBL/GenBank/DDBJ databases">
        <title>Evolution of Biomass-Degrading Anaerobic Consortia Revealed by Metagenomics.</title>
        <authorList>
            <person name="Peng X."/>
        </authorList>
    </citation>
    <scope>NUCLEOTIDE SEQUENCE</scope>
    <source>
        <strain evidence="9">SIG551</strain>
    </source>
</reference>
<comment type="cofactor">
    <cofactor evidence="8">
        <name>Mg(2+)</name>
        <dbReference type="ChEBI" id="CHEBI:18420"/>
    </cofactor>
    <text evidence="8">Binds 1 Mg(2+) ion per subunit.</text>
</comment>
<feature type="binding site" description="in other chain" evidence="8">
    <location>
        <begin position="12"/>
        <end position="15"/>
    </location>
    <ligand>
        <name>IMP</name>
        <dbReference type="ChEBI" id="CHEBI:58053"/>
        <note>ligand shared between dimeric partners</note>
    </ligand>
</feature>